<organism evidence="2 3">
    <name type="scientific">Lasiodiplodia hormozganensis</name>
    <dbReference type="NCBI Taxonomy" id="869390"/>
    <lineage>
        <taxon>Eukaryota</taxon>
        <taxon>Fungi</taxon>
        <taxon>Dikarya</taxon>
        <taxon>Ascomycota</taxon>
        <taxon>Pezizomycotina</taxon>
        <taxon>Dothideomycetes</taxon>
        <taxon>Dothideomycetes incertae sedis</taxon>
        <taxon>Botryosphaeriales</taxon>
        <taxon>Botryosphaeriaceae</taxon>
        <taxon>Lasiodiplodia</taxon>
    </lineage>
</organism>
<feature type="region of interest" description="Disordered" evidence="1">
    <location>
        <begin position="274"/>
        <end position="443"/>
    </location>
</feature>
<feature type="compositionally biased region" description="Low complexity" evidence="1">
    <location>
        <begin position="300"/>
        <end position="363"/>
    </location>
</feature>
<proteinExistence type="predicted"/>
<feature type="compositionally biased region" description="Basic and acidic residues" evidence="1">
    <location>
        <begin position="216"/>
        <end position="234"/>
    </location>
</feature>
<accession>A0AA39Y7X2</accession>
<protein>
    <submittedName>
        <fullName evidence="2">Uncharacterized protein</fullName>
    </submittedName>
</protein>
<gene>
    <name evidence="2" type="ORF">DIS24_g7487</name>
</gene>
<name>A0AA39Y7X2_9PEZI</name>
<evidence type="ECO:0000313" key="2">
    <source>
        <dbReference type="EMBL" id="KAK0647684.1"/>
    </source>
</evidence>
<dbReference type="Proteomes" id="UP001175001">
    <property type="component" value="Unassembled WGS sequence"/>
</dbReference>
<dbReference type="AlphaFoldDB" id="A0AA39Y7X2"/>
<sequence length="592" mass="65465">MTINPKSISIRQCLQRLNLASEEDLRSRILEVPAFLNGWAEFRDDFLWGCPEGLSGHVYLKVVVPATLRELSDPNPTSFYIYRTVSGPASYATPFAKVDKTHFTLSDHYIRLLLQTLPSLSRDRDGIFRGKMGTDADREACIEALAFTIHALRKQYRPEKRGSMARWLEKNVPDSRHVDKAREFENPRYSEMIAQIAGASKQEEGVDDEAAATKEEIVKSHGRSDSATSRDEVGGHGAGKHVVTSLPSPGFNFTPWPHPPLGVLPPRPTWLSASSVEGQGMSPPAWQFPRLIPSGGVRTQPNQMQQQQQQQRQHQHQIQNQHQIQVQSQAQSQSQSQNQSQNQSQSQSQSGIQNQNHHQNDQQPGAKQRLNKQSLSKSSESSASSSPKTPSLSATNKTTTPTIMGISNRSLKRNHSATSLTAPHNNPVPKIAKTDLPATTTTNDKAGALNTEVKKEPGTATEQNAVIPFTSLSLSSENDVTRGMDQVNMMQEGNEQNMSPHTLILLEQVRVARRGYAKAEAELAIEDNIIAHAGAAAMVEAGQAGWRDWVVKKADMEVWRKRCENSLRELRGVAGVNELESVWAGLEAAKRL</sequence>
<feature type="compositionally biased region" description="Low complexity" evidence="1">
    <location>
        <begin position="374"/>
        <end position="395"/>
    </location>
</feature>
<evidence type="ECO:0000256" key="1">
    <source>
        <dbReference type="SAM" id="MobiDB-lite"/>
    </source>
</evidence>
<feature type="region of interest" description="Disordered" evidence="1">
    <location>
        <begin position="216"/>
        <end position="246"/>
    </location>
</feature>
<keyword evidence="3" id="KW-1185">Reference proteome</keyword>
<dbReference type="EMBL" id="JAUJDW010000045">
    <property type="protein sequence ID" value="KAK0647684.1"/>
    <property type="molecule type" value="Genomic_DNA"/>
</dbReference>
<feature type="compositionally biased region" description="Polar residues" evidence="1">
    <location>
        <begin position="396"/>
        <end position="409"/>
    </location>
</feature>
<reference evidence="2" key="1">
    <citation type="submission" date="2023-06" db="EMBL/GenBank/DDBJ databases">
        <title>Multi-omics analyses reveal the molecular pathogenesis toolkit of Lasiodiplodia hormozganensis, a cross-kingdom pathogen.</title>
        <authorList>
            <person name="Felix C."/>
            <person name="Meneses R."/>
            <person name="Goncalves M.F.M."/>
            <person name="Tilleman L."/>
            <person name="Duarte A.S."/>
            <person name="Jorrin-Novo J.V."/>
            <person name="Van De Peer Y."/>
            <person name="Deforce D."/>
            <person name="Van Nieuwerburgh F."/>
            <person name="Esteves A.C."/>
            <person name="Alves A."/>
        </authorList>
    </citation>
    <scope>NUCLEOTIDE SEQUENCE</scope>
    <source>
        <strain evidence="2">CBS 339.90</strain>
    </source>
</reference>
<comment type="caution">
    <text evidence="2">The sequence shown here is derived from an EMBL/GenBank/DDBJ whole genome shotgun (WGS) entry which is preliminary data.</text>
</comment>
<evidence type="ECO:0000313" key="3">
    <source>
        <dbReference type="Proteomes" id="UP001175001"/>
    </source>
</evidence>